<dbReference type="SUPFAM" id="SSF118290">
    <property type="entry name" value="WRKY DNA-binding domain"/>
    <property type="match status" value="1"/>
</dbReference>
<keyword evidence="2" id="KW-0805">Transcription regulation</keyword>
<dbReference type="OrthoDB" id="1077642at2759"/>
<dbReference type="Gramene" id="KZN04737">
    <property type="protein sequence ID" value="KZN04737"/>
    <property type="gene ID" value="DCAR_005574"/>
</dbReference>
<evidence type="ECO:0000256" key="5">
    <source>
        <dbReference type="ARBA" id="ARBA00023242"/>
    </source>
</evidence>
<proteinExistence type="predicted"/>
<evidence type="ECO:0000256" key="6">
    <source>
        <dbReference type="SAM" id="MobiDB-lite"/>
    </source>
</evidence>
<evidence type="ECO:0000256" key="4">
    <source>
        <dbReference type="ARBA" id="ARBA00023163"/>
    </source>
</evidence>
<dbReference type="GO" id="GO:0003700">
    <property type="term" value="F:DNA-binding transcription factor activity"/>
    <property type="evidence" value="ECO:0007669"/>
    <property type="project" value="InterPro"/>
</dbReference>
<dbReference type="GO" id="GO:0000976">
    <property type="term" value="F:transcription cis-regulatory region binding"/>
    <property type="evidence" value="ECO:0007669"/>
    <property type="project" value="TreeGrafter"/>
</dbReference>
<dbReference type="InterPro" id="IPR044810">
    <property type="entry name" value="WRKY_plant"/>
</dbReference>
<feature type="region of interest" description="Disordered" evidence="6">
    <location>
        <begin position="205"/>
        <end position="269"/>
    </location>
</feature>
<evidence type="ECO:0000256" key="3">
    <source>
        <dbReference type="ARBA" id="ARBA00023125"/>
    </source>
</evidence>
<protein>
    <submittedName>
        <fullName evidence="7">Uncharacterized protein</fullName>
    </submittedName>
</protein>
<dbReference type="OMA" id="INDEECM"/>
<dbReference type="PANTHER" id="PTHR32096:SF61">
    <property type="entry name" value="WRKY TRANSCRIPTION FACTOR 22"/>
    <property type="match status" value="1"/>
</dbReference>
<feature type="compositionally biased region" description="Polar residues" evidence="6">
    <location>
        <begin position="207"/>
        <end position="234"/>
    </location>
</feature>
<feature type="compositionally biased region" description="Basic and acidic residues" evidence="6">
    <location>
        <begin position="245"/>
        <end position="259"/>
    </location>
</feature>
<evidence type="ECO:0000313" key="7">
    <source>
        <dbReference type="EMBL" id="WOG87049.1"/>
    </source>
</evidence>
<gene>
    <name evidence="7" type="ORF">DCAR_0206269</name>
</gene>
<accession>A0A161Y5W8</accession>
<sequence length="306" mass="34498">MGEFASMEEDWGLEAIVRSFTDDHLMNMSSSFDDFLYDFPHLYEATSHDTNEDTLLSFDQIYEPAVEETAFSSEASFPSSSSCSSKGKDLEVEFEETETKKNARSNAVKYKKKKNQHKRVVLQPEGQAADCWAWRKYGQKPIKGSPYPRSYYKCSSSKGCLARKQVEQSCTDPGMFIITYNSAEHNHAKPTRRSSLAGTNRHKFTALKTSSSDQDSSVTPPKDTPTASPTTPLWSSKMFHQQPLKNEKDIDSVIDEKSGTSESSNENEYIVSDDIMLNDDFFVGLEDLDRLISESGFYSFPSQTNS</sequence>
<keyword evidence="3" id="KW-0238">DNA-binding</keyword>
<dbReference type="PROSITE" id="PS50811">
    <property type="entry name" value="WRKY"/>
    <property type="match status" value="1"/>
</dbReference>
<name>A0A161Y5W8_DAUCS</name>
<dbReference type="EMBL" id="CP093344">
    <property type="protein sequence ID" value="WOG87049.1"/>
    <property type="molecule type" value="Genomic_DNA"/>
</dbReference>
<reference evidence="7" key="1">
    <citation type="journal article" date="2016" name="Nat. Genet.">
        <title>A high-quality carrot genome assembly provides new insights into carotenoid accumulation and asterid genome evolution.</title>
        <authorList>
            <person name="Iorizzo M."/>
            <person name="Ellison S."/>
            <person name="Senalik D."/>
            <person name="Zeng P."/>
            <person name="Satapoomin P."/>
            <person name="Huang J."/>
            <person name="Bowman M."/>
            <person name="Iovene M."/>
            <person name="Sanseverino W."/>
            <person name="Cavagnaro P."/>
            <person name="Yildiz M."/>
            <person name="Macko-Podgorni A."/>
            <person name="Moranska E."/>
            <person name="Grzebelus E."/>
            <person name="Grzebelus D."/>
            <person name="Ashrafi H."/>
            <person name="Zheng Z."/>
            <person name="Cheng S."/>
            <person name="Spooner D."/>
            <person name="Van Deynze A."/>
            <person name="Simon P."/>
        </authorList>
    </citation>
    <scope>NUCLEOTIDE SEQUENCE</scope>
    <source>
        <tissue evidence="7">Leaf</tissue>
    </source>
</reference>
<keyword evidence="8" id="KW-1185">Reference proteome</keyword>
<dbReference type="Gene3D" id="2.20.25.80">
    <property type="entry name" value="WRKY domain"/>
    <property type="match status" value="1"/>
</dbReference>
<dbReference type="GO" id="GO:0005634">
    <property type="term" value="C:nucleus"/>
    <property type="evidence" value="ECO:0007669"/>
    <property type="project" value="UniProtKB-SubCell"/>
</dbReference>
<evidence type="ECO:0000256" key="2">
    <source>
        <dbReference type="ARBA" id="ARBA00023015"/>
    </source>
</evidence>
<dbReference type="Pfam" id="PF03106">
    <property type="entry name" value="WRKY"/>
    <property type="match status" value="1"/>
</dbReference>
<organism evidence="7 8">
    <name type="scientific">Daucus carota subsp. sativus</name>
    <name type="common">Carrot</name>
    <dbReference type="NCBI Taxonomy" id="79200"/>
    <lineage>
        <taxon>Eukaryota</taxon>
        <taxon>Viridiplantae</taxon>
        <taxon>Streptophyta</taxon>
        <taxon>Embryophyta</taxon>
        <taxon>Tracheophyta</taxon>
        <taxon>Spermatophyta</taxon>
        <taxon>Magnoliopsida</taxon>
        <taxon>eudicotyledons</taxon>
        <taxon>Gunneridae</taxon>
        <taxon>Pentapetalae</taxon>
        <taxon>asterids</taxon>
        <taxon>campanulids</taxon>
        <taxon>Apiales</taxon>
        <taxon>Apiaceae</taxon>
        <taxon>Apioideae</taxon>
        <taxon>Scandiceae</taxon>
        <taxon>Daucinae</taxon>
        <taxon>Daucus</taxon>
        <taxon>Daucus sect. Daucus</taxon>
    </lineage>
</organism>
<reference evidence="7" key="2">
    <citation type="submission" date="2022-03" db="EMBL/GenBank/DDBJ databases">
        <title>Draft title - Genomic analysis of global carrot germplasm unveils the trajectory of domestication and the origin of high carotenoid orange carrot.</title>
        <authorList>
            <person name="Iorizzo M."/>
            <person name="Ellison S."/>
            <person name="Senalik D."/>
            <person name="Macko-Podgorni A."/>
            <person name="Grzebelus D."/>
            <person name="Bostan H."/>
            <person name="Rolling W."/>
            <person name="Curaba J."/>
            <person name="Simon P."/>
        </authorList>
    </citation>
    <scope>NUCLEOTIDE SEQUENCE</scope>
    <source>
        <tissue evidence="7">Leaf</tissue>
    </source>
</reference>
<dbReference type="InterPro" id="IPR003657">
    <property type="entry name" value="WRKY_dom"/>
</dbReference>
<comment type="subcellular location">
    <subcellularLocation>
        <location evidence="1">Nucleus</location>
    </subcellularLocation>
</comment>
<keyword evidence="5" id="KW-0539">Nucleus</keyword>
<keyword evidence="4" id="KW-0804">Transcription</keyword>
<evidence type="ECO:0000256" key="1">
    <source>
        <dbReference type="ARBA" id="ARBA00004123"/>
    </source>
</evidence>
<evidence type="ECO:0000313" key="8">
    <source>
        <dbReference type="Proteomes" id="UP000077755"/>
    </source>
</evidence>
<dbReference type="SMART" id="SM00774">
    <property type="entry name" value="WRKY"/>
    <property type="match status" value="1"/>
</dbReference>
<dbReference type="InterPro" id="IPR036576">
    <property type="entry name" value="WRKY_dom_sf"/>
</dbReference>
<dbReference type="Proteomes" id="UP000077755">
    <property type="component" value="Chromosome 2"/>
</dbReference>
<dbReference type="AlphaFoldDB" id="A0A161Y5W8"/>
<dbReference type="KEGG" id="dcr:108206592"/>
<dbReference type="PANTHER" id="PTHR32096">
    <property type="entry name" value="WRKY TRANSCRIPTION FACTOR 30-RELATED-RELATED"/>
    <property type="match status" value="1"/>
</dbReference>